<evidence type="ECO:0000313" key="3">
    <source>
        <dbReference type="Proteomes" id="UP000184041"/>
    </source>
</evidence>
<keyword evidence="2" id="KW-0560">Oxidoreductase</keyword>
<sequence>MSLFKKTEPRIYEAMSVAETQLEAFDLDPKLKELIKIRASQMNGCGFCINMHTKDARDLGETEQRLYGLSAWWETPFFTEQEEIALKVTEEVTTISDGGIPDEVYEEAIAVLGEQQFAQVVFTAITINSWNRIAISSHLMPEKD</sequence>
<dbReference type="PANTHER" id="PTHR35446:SF2">
    <property type="entry name" value="CARBOXYMUCONOLACTONE DECARBOXYLASE-LIKE DOMAIN-CONTAINING PROTEIN"/>
    <property type="match status" value="1"/>
</dbReference>
<dbReference type="RefSeq" id="WP_073061076.1">
    <property type="nucleotide sequence ID" value="NZ_FQUS01000005.1"/>
</dbReference>
<dbReference type="OrthoDB" id="9801997at2"/>
<dbReference type="SUPFAM" id="SSF69118">
    <property type="entry name" value="AhpD-like"/>
    <property type="match status" value="1"/>
</dbReference>
<dbReference type="AlphaFoldDB" id="A0A1M4YWA2"/>
<dbReference type="InterPro" id="IPR003779">
    <property type="entry name" value="CMD-like"/>
</dbReference>
<dbReference type="Gene3D" id="1.20.1290.10">
    <property type="entry name" value="AhpD-like"/>
    <property type="match status" value="1"/>
</dbReference>
<dbReference type="InterPro" id="IPR029032">
    <property type="entry name" value="AhpD-like"/>
</dbReference>
<dbReference type="GO" id="GO:0051920">
    <property type="term" value="F:peroxiredoxin activity"/>
    <property type="evidence" value="ECO:0007669"/>
    <property type="project" value="InterPro"/>
</dbReference>
<protein>
    <submittedName>
        <fullName evidence="2">Alkylhydroperoxidase AhpD family core domain-containing protein</fullName>
    </submittedName>
</protein>
<name>A0A1M4YWA2_9BACT</name>
<reference evidence="2 3" key="1">
    <citation type="submission" date="2016-11" db="EMBL/GenBank/DDBJ databases">
        <authorList>
            <person name="Jaros S."/>
            <person name="Januszkiewicz K."/>
            <person name="Wedrychowicz H."/>
        </authorList>
    </citation>
    <scope>NUCLEOTIDE SEQUENCE [LARGE SCALE GENOMIC DNA]</scope>
    <source>
        <strain evidence="2 3">DSM 21986</strain>
    </source>
</reference>
<evidence type="ECO:0000259" key="1">
    <source>
        <dbReference type="Pfam" id="PF02627"/>
    </source>
</evidence>
<gene>
    <name evidence="2" type="ORF">SAMN05443144_105179</name>
</gene>
<dbReference type="NCBIfam" id="TIGR00778">
    <property type="entry name" value="ahpD_dom"/>
    <property type="match status" value="1"/>
</dbReference>
<dbReference type="Proteomes" id="UP000184041">
    <property type="component" value="Unassembled WGS sequence"/>
</dbReference>
<accession>A0A1M4YWA2</accession>
<dbReference type="STRING" id="1194090.SAMN05443144_105179"/>
<feature type="domain" description="Carboxymuconolactone decarboxylase-like" evidence="1">
    <location>
        <begin position="26"/>
        <end position="91"/>
    </location>
</feature>
<dbReference type="Pfam" id="PF02627">
    <property type="entry name" value="CMD"/>
    <property type="match status" value="1"/>
</dbReference>
<dbReference type="InterPro" id="IPR004675">
    <property type="entry name" value="AhpD_core"/>
</dbReference>
<dbReference type="PANTHER" id="PTHR35446">
    <property type="entry name" value="SI:CH211-175M2.5"/>
    <property type="match status" value="1"/>
</dbReference>
<evidence type="ECO:0000313" key="2">
    <source>
        <dbReference type="EMBL" id="SHF10099.1"/>
    </source>
</evidence>
<proteinExistence type="predicted"/>
<keyword evidence="3" id="KW-1185">Reference proteome</keyword>
<dbReference type="EMBL" id="FQUS01000005">
    <property type="protein sequence ID" value="SHF10099.1"/>
    <property type="molecule type" value="Genomic_DNA"/>
</dbReference>
<keyword evidence="2" id="KW-0575">Peroxidase</keyword>
<organism evidence="2 3">
    <name type="scientific">Fodinibius roseus</name>
    <dbReference type="NCBI Taxonomy" id="1194090"/>
    <lineage>
        <taxon>Bacteria</taxon>
        <taxon>Pseudomonadati</taxon>
        <taxon>Balneolota</taxon>
        <taxon>Balneolia</taxon>
        <taxon>Balneolales</taxon>
        <taxon>Balneolaceae</taxon>
        <taxon>Fodinibius</taxon>
    </lineage>
</organism>